<proteinExistence type="predicted"/>
<accession>A0A640SCS8</accession>
<dbReference type="GO" id="GO:0031177">
    <property type="term" value="F:phosphopantetheine binding"/>
    <property type="evidence" value="ECO:0007669"/>
    <property type="project" value="InterPro"/>
</dbReference>
<dbReference type="EMBL" id="BLIN01000005">
    <property type="protein sequence ID" value="GFE08221.1"/>
    <property type="molecule type" value="Genomic_DNA"/>
</dbReference>
<dbReference type="InterPro" id="IPR006162">
    <property type="entry name" value="Ppantetheine_attach_site"/>
</dbReference>
<name>A0A640SCS8_9ACTN</name>
<dbReference type="PROSITE" id="PS00012">
    <property type="entry name" value="PHOSPHOPANTETHEINE"/>
    <property type="match status" value="1"/>
</dbReference>
<keyword evidence="2" id="KW-0596">Phosphopantetheine</keyword>
<comment type="caution">
    <text evidence="6">The sequence shown here is derived from an EMBL/GenBank/DDBJ whole genome shotgun (WGS) entry which is preliminary data.</text>
</comment>
<feature type="compositionally biased region" description="Polar residues" evidence="4">
    <location>
        <begin position="1"/>
        <end position="14"/>
    </location>
</feature>
<evidence type="ECO:0000256" key="4">
    <source>
        <dbReference type="SAM" id="MobiDB-lite"/>
    </source>
</evidence>
<dbReference type="GO" id="GO:0043041">
    <property type="term" value="P:amino acid activation for nonribosomal peptide biosynthetic process"/>
    <property type="evidence" value="ECO:0007669"/>
    <property type="project" value="TreeGrafter"/>
</dbReference>
<dbReference type="Proteomes" id="UP000435837">
    <property type="component" value="Unassembled WGS sequence"/>
</dbReference>
<dbReference type="Gene3D" id="3.30.559.30">
    <property type="entry name" value="Nonribosomal peptide synthetase, condensation domain"/>
    <property type="match status" value="3"/>
</dbReference>
<dbReference type="CDD" id="cd19531">
    <property type="entry name" value="LCL_NRPS-like"/>
    <property type="match status" value="1"/>
</dbReference>
<protein>
    <recommendedName>
        <fullName evidence="5">Carrier domain-containing protein</fullName>
    </recommendedName>
</protein>
<feature type="domain" description="Carrier" evidence="5">
    <location>
        <begin position="1554"/>
        <end position="1629"/>
    </location>
</feature>
<evidence type="ECO:0000313" key="7">
    <source>
        <dbReference type="Proteomes" id="UP000435837"/>
    </source>
</evidence>
<feature type="region of interest" description="Disordered" evidence="4">
    <location>
        <begin position="1627"/>
        <end position="1662"/>
    </location>
</feature>
<organism evidence="6 7">
    <name type="scientific">Streptomyces caniferus</name>
    <dbReference type="NCBI Taxonomy" id="285557"/>
    <lineage>
        <taxon>Bacteria</taxon>
        <taxon>Bacillati</taxon>
        <taxon>Actinomycetota</taxon>
        <taxon>Actinomycetes</taxon>
        <taxon>Kitasatosporales</taxon>
        <taxon>Streptomycetaceae</taxon>
        <taxon>Streptomyces</taxon>
    </lineage>
</organism>
<evidence type="ECO:0000256" key="3">
    <source>
        <dbReference type="ARBA" id="ARBA00022553"/>
    </source>
</evidence>
<dbReference type="Gene3D" id="3.30.559.10">
    <property type="entry name" value="Chloramphenicol acetyltransferase-like domain"/>
    <property type="match status" value="4"/>
</dbReference>
<dbReference type="Pfam" id="PF00668">
    <property type="entry name" value="Condensation"/>
    <property type="match status" value="4"/>
</dbReference>
<evidence type="ECO:0000256" key="1">
    <source>
        <dbReference type="ARBA" id="ARBA00001957"/>
    </source>
</evidence>
<dbReference type="RefSeq" id="WP_159478888.1">
    <property type="nucleotide sequence ID" value="NZ_BAAATH010000029.1"/>
</dbReference>
<dbReference type="InterPro" id="IPR001242">
    <property type="entry name" value="Condensation_dom"/>
</dbReference>
<dbReference type="SUPFAM" id="SSF47336">
    <property type="entry name" value="ACP-like"/>
    <property type="match status" value="3"/>
</dbReference>
<dbReference type="InterPro" id="IPR023213">
    <property type="entry name" value="CAT-like_dom_sf"/>
</dbReference>
<feature type="domain" description="Carrier" evidence="5">
    <location>
        <begin position="736"/>
        <end position="812"/>
    </location>
</feature>
<gene>
    <name evidence="6" type="ORF">Scani_44890</name>
</gene>
<dbReference type="GO" id="GO:0005737">
    <property type="term" value="C:cytoplasm"/>
    <property type="evidence" value="ECO:0007669"/>
    <property type="project" value="TreeGrafter"/>
</dbReference>
<evidence type="ECO:0000259" key="5">
    <source>
        <dbReference type="PROSITE" id="PS50075"/>
    </source>
</evidence>
<dbReference type="OrthoDB" id="4013155at2"/>
<dbReference type="GO" id="GO:0008610">
    <property type="term" value="P:lipid biosynthetic process"/>
    <property type="evidence" value="ECO:0007669"/>
    <property type="project" value="UniProtKB-ARBA"/>
</dbReference>
<dbReference type="Pfam" id="PF00550">
    <property type="entry name" value="PP-binding"/>
    <property type="match status" value="3"/>
</dbReference>
<dbReference type="Gene3D" id="1.10.1200.10">
    <property type="entry name" value="ACP-like"/>
    <property type="match status" value="3"/>
</dbReference>
<dbReference type="PROSITE" id="PS50075">
    <property type="entry name" value="CARRIER"/>
    <property type="match status" value="3"/>
</dbReference>
<comment type="cofactor">
    <cofactor evidence="1">
        <name>pantetheine 4'-phosphate</name>
        <dbReference type="ChEBI" id="CHEBI:47942"/>
    </cofactor>
</comment>
<dbReference type="InterPro" id="IPR009081">
    <property type="entry name" value="PP-bd_ACP"/>
</dbReference>
<dbReference type="SUPFAM" id="SSF52777">
    <property type="entry name" value="CoA-dependent acyltransferases"/>
    <property type="match status" value="6"/>
</dbReference>
<evidence type="ECO:0000313" key="6">
    <source>
        <dbReference type="EMBL" id="GFE08221.1"/>
    </source>
</evidence>
<dbReference type="PANTHER" id="PTHR45527">
    <property type="entry name" value="NONRIBOSOMAL PEPTIDE SYNTHETASE"/>
    <property type="match status" value="1"/>
</dbReference>
<dbReference type="GO" id="GO:0044550">
    <property type="term" value="P:secondary metabolite biosynthetic process"/>
    <property type="evidence" value="ECO:0007669"/>
    <property type="project" value="TreeGrafter"/>
</dbReference>
<dbReference type="GO" id="GO:0003824">
    <property type="term" value="F:catalytic activity"/>
    <property type="evidence" value="ECO:0007669"/>
    <property type="project" value="InterPro"/>
</dbReference>
<keyword evidence="3" id="KW-0597">Phosphoprotein</keyword>
<dbReference type="InterPro" id="IPR036736">
    <property type="entry name" value="ACP-like_sf"/>
</dbReference>
<dbReference type="PANTHER" id="PTHR45527:SF1">
    <property type="entry name" value="FATTY ACID SYNTHASE"/>
    <property type="match status" value="1"/>
</dbReference>
<reference evidence="6 7" key="1">
    <citation type="submission" date="2019-12" db="EMBL/GenBank/DDBJ databases">
        <title>Whole genome shotgun sequence of Streptomyces caniferus NBRC 15389.</title>
        <authorList>
            <person name="Ichikawa N."/>
            <person name="Kimura A."/>
            <person name="Kitahashi Y."/>
            <person name="Komaki H."/>
            <person name="Tamura T."/>
        </authorList>
    </citation>
    <scope>NUCLEOTIDE SEQUENCE [LARGE SCALE GENOMIC DNA]</scope>
    <source>
        <strain evidence="6 7">NBRC 15389</strain>
    </source>
</reference>
<evidence type="ECO:0000256" key="2">
    <source>
        <dbReference type="ARBA" id="ARBA00022450"/>
    </source>
</evidence>
<sequence length="1662" mass="180973">MTATTPNHALSENPTAPDARPPSGTDDRLPLSVGQEAMWVSWKVDPQQRTHIVPSPFLVEGELDTARLAAAVDQLGRRYPTLRARVVREADATWLTWADAPAIPMAEHAADQPLDDAVRSLWQRPFDLDAGPLARVDVVRGQGRTVLLITVHHLVFDGASVLLLLAELRRAYAGTPLGGPDDLAPLAAFARRSRAYADGPEGEELRSFWRGHLGDDTPELRLPASLDPPGYTVRRSDLDPELSAGVSACATRLGVSRFTVLYGAYLVLLRRFTGQDDLLVSAPYHGRDTPDLKDRIGFFVNALPIRQRLRSDDTYASFLLRLRAEMRVCQAHGNLPLPAIQREAGLTGRAGRRRSHQAVFAFWDASRAADVDVKGFTLEAGGTTCTLRLLDMEGAADYTLTTMVREDGGATSVLWKDPQGAVGPRLIAEMADQYLHTLADIVADPERPLAQLAVVSSPDPDVRGEETAVPPAERVHPTAQDGRPGTHTEALAEVWAEVLGCAAPGDDDDFFELGGHSLLANTLLDRIEERFGARVSLRELFEASRFGDFVALLEGRLPEPATAEESDPVVFPASGFQERIWFAERLEPGTTLYNVPLCWRVDGHLDRAVLERALALLVERHEILRTRFVQDDGRLLQVVGEPWAPGVEAADPAEGDLADWVQEAAGRPFDVESGRLLRAALLDLGTRQVLFLCFHHLVLDGESAPALLRELDRCYDEAAGAAARDLPPAPLESADPRRSPVWTELAQLWSQVLRTDGLPGAEDSFFLSGGTSLMVTKLVRRINDRLGCDLSLRDLFEHQRFADLVQLVDRRVGADLVAPEQPLTDEELAAACPASGFQERIWFAERLEPDALYSVSLPWEADGHLDRAVLERALALLVERHEILRTRFVEHDGRLLQVVGEPWAPAVEAADLAEEDLADWVQQAARRRFDVGSGRLLRAALLDLGTRHVLFLCFHHLVLDGESAPVVMDELSACYAAAAGRTVELPDVKQYRAYVRAASEDREKSGEASLAYWADALDGAPSTLPLDAPAPAGPHGAVQVPLPPDLLERLRGVLAEQKVSWFMVVATALAVLLHRRTGKDDVTFGTHVSGRRKGDAGMVGPTVNTVVLRSRHAAGATLAGLLKDTRATVLDALQHQDAPLEAVVERLAPAREPGRTPYVDVTLNMNVRPESRPSLDGMSLTPALAGSRWEDDLKFGLTANVQLANGRLEAALSYRGDHLSQERARELAAGLAELLDQFPQALDRPVASLVPDLMPVRDASAAPAPVRPPQYRDAVRLGLGPSGSPADDPGLDFWARYLHDAPAYLPMPVPKEPEEHRSLPVPLTDGVLPRLRALQAEHGVSLYMVAAAALATVLYRWTGQDDIVFGTPVSTREEGFEDVLGPCLNTVVIRCRRGRVDTPAAVLRQVRECVLQAFEHQRTPFERVVDRLNPQRRPSRAPYIDVTLTMESPEGSASLHGLRLDRLEIAQTHETLGKFGLALAVTQTGDQLSVTLNHRGDRIGARDADAFARSLGLVLDAFACAPDRSLATLDLATAAAGPADDGAYGGPQVTVAGMSAADLERSIAAVWREVLSVSHVGSSDNFFDLGGNSMLLSTLHNRLRTELHADLPIRHLFQFPTVGSLAAALAGTGSTSEASSDDEFRQRARRGRRSRPAAGRRGVDGQ</sequence>
<feature type="region of interest" description="Disordered" evidence="4">
    <location>
        <begin position="1"/>
        <end position="30"/>
    </location>
</feature>
<dbReference type="GO" id="GO:0017000">
    <property type="term" value="P:antibiotic biosynthetic process"/>
    <property type="evidence" value="ECO:0007669"/>
    <property type="project" value="UniProtKB-ARBA"/>
</dbReference>
<feature type="domain" description="Carrier" evidence="5">
    <location>
        <begin position="482"/>
        <end position="557"/>
    </location>
</feature>
<dbReference type="InterPro" id="IPR020806">
    <property type="entry name" value="PKS_PP-bd"/>
</dbReference>
<dbReference type="SMART" id="SM00823">
    <property type="entry name" value="PKS_PP"/>
    <property type="match status" value="3"/>
</dbReference>